<protein>
    <recommendedName>
        <fullName evidence="5">DUF668 domain-containing protein</fullName>
    </recommendedName>
</protein>
<dbReference type="Pfam" id="PF11961">
    <property type="entry name" value="DUF3475"/>
    <property type="match status" value="1"/>
</dbReference>
<sequence>MARCQGSTLCFTFFQFEESSPSEKENTLGILSFDAVKTMCRLVSIYKSLYDVEIHKLRRHIIKSKGVNQLNSNDECFLLNLACAERLQDLNLAAAAVSRLSARCSNKSLTHFETVYAEMKNGGIDLKKIEFGTRNVEKIVEKMEKLVFATRNLHNAMESLSEMEVSENKIQKWRTMRANNGLKIICIVYARLSFVFGSLISGNNNNNHNNDDGVKVKDEKKKKNNVFKINKMGVVQLHGHSPAPAVGSCGGGGKIVATNNSVFRFAPPTTIGGVGLSQRYANVILFTERIVHASAAIGDDARKLLYEMLPESLKVKLGVKLSKMWLKLEEKSEDEEENHEKWSMSERRGAAEEVMDWLAPLANDTLKWQAERNLEKQKFETKPTVLLLQTLHYSNLDKVEDALVDVLVGLSCIYWNQKQW</sequence>
<organism evidence="3 4">
    <name type="scientific">Trifolium subterraneum</name>
    <name type="common">Subterranean clover</name>
    <dbReference type="NCBI Taxonomy" id="3900"/>
    <lineage>
        <taxon>Eukaryota</taxon>
        <taxon>Viridiplantae</taxon>
        <taxon>Streptophyta</taxon>
        <taxon>Embryophyta</taxon>
        <taxon>Tracheophyta</taxon>
        <taxon>Spermatophyta</taxon>
        <taxon>Magnoliopsida</taxon>
        <taxon>eudicotyledons</taxon>
        <taxon>Gunneridae</taxon>
        <taxon>Pentapetalae</taxon>
        <taxon>rosids</taxon>
        <taxon>fabids</taxon>
        <taxon>Fabales</taxon>
        <taxon>Fabaceae</taxon>
        <taxon>Papilionoideae</taxon>
        <taxon>50 kb inversion clade</taxon>
        <taxon>NPAAA clade</taxon>
        <taxon>Hologalegina</taxon>
        <taxon>IRL clade</taxon>
        <taxon>Trifolieae</taxon>
        <taxon>Trifolium</taxon>
    </lineage>
</organism>
<dbReference type="AlphaFoldDB" id="A0A2Z6NPX0"/>
<dbReference type="PANTHER" id="PTHR31371">
    <property type="entry name" value="BNAC09G50660D PROTEIN"/>
    <property type="match status" value="1"/>
</dbReference>
<dbReference type="InterPro" id="IPR007700">
    <property type="entry name" value="DUF668"/>
</dbReference>
<evidence type="ECO:0000259" key="1">
    <source>
        <dbReference type="Pfam" id="PF05003"/>
    </source>
</evidence>
<feature type="domain" description="DUF3475" evidence="2">
    <location>
        <begin position="30"/>
        <end position="85"/>
    </location>
</feature>
<evidence type="ECO:0008006" key="5">
    <source>
        <dbReference type="Google" id="ProtNLM"/>
    </source>
</evidence>
<reference evidence="4" key="1">
    <citation type="journal article" date="2017" name="Front. Plant Sci.">
        <title>Climate Clever Clovers: New Paradigm to Reduce the Environmental Footprint of Ruminants by Breeding Low Methanogenic Forages Utilizing Haplotype Variation.</title>
        <authorList>
            <person name="Kaur P."/>
            <person name="Appels R."/>
            <person name="Bayer P.E."/>
            <person name="Keeble-Gagnere G."/>
            <person name="Wang J."/>
            <person name="Hirakawa H."/>
            <person name="Shirasawa K."/>
            <person name="Vercoe P."/>
            <person name="Stefanova K."/>
            <person name="Durmic Z."/>
            <person name="Nichols P."/>
            <person name="Revell C."/>
            <person name="Isobe S.N."/>
            <person name="Edwards D."/>
            <person name="Erskine W."/>
        </authorList>
    </citation>
    <scope>NUCLEOTIDE SEQUENCE [LARGE SCALE GENOMIC DNA]</scope>
    <source>
        <strain evidence="4">cv. Daliak</strain>
    </source>
</reference>
<dbReference type="PANTHER" id="PTHR31371:SF12">
    <property type="entry name" value="AVR9_CF-9 RAPIDLY ELICITED PROTEIN"/>
    <property type="match status" value="1"/>
</dbReference>
<dbReference type="Pfam" id="PF05003">
    <property type="entry name" value="DUF668"/>
    <property type="match status" value="1"/>
</dbReference>
<gene>
    <name evidence="3" type="ORF">TSUD_163520</name>
</gene>
<accession>A0A2Z6NPX0</accession>
<evidence type="ECO:0000313" key="4">
    <source>
        <dbReference type="Proteomes" id="UP000242715"/>
    </source>
</evidence>
<dbReference type="EMBL" id="DF973695">
    <property type="protein sequence ID" value="GAU37915.1"/>
    <property type="molecule type" value="Genomic_DNA"/>
</dbReference>
<feature type="domain" description="DUF668" evidence="1">
    <location>
        <begin position="270"/>
        <end position="367"/>
    </location>
</feature>
<evidence type="ECO:0000313" key="3">
    <source>
        <dbReference type="EMBL" id="GAU37915.1"/>
    </source>
</evidence>
<dbReference type="Proteomes" id="UP000242715">
    <property type="component" value="Unassembled WGS sequence"/>
</dbReference>
<proteinExistence type="predicted"/>
<name>A0A2Z6NPX0_TRISU</name>
<keyword evidence="4" id="KW-1185">Reference proteome</keyword>
<dbReference type="InterPro" id="IPR021864">
    <property type="entry name" value="DUF3475"/>
</dbReference>
<evidence type="ECO:0000259" key="2">
    <source>
        <dbReference type="Pfam" id="PF11961"/>
    </source>
</evidence>
<dbReference type="OrthoDB" id="673374at2759"/>
<dbReference type="GO" id="GO:0045927">
    <property type="term" value="P:positive regulation of growth"/>
    <property type="evidence" value="ECO:0007669"/>
    <property type="project" value="InterPro"/>
</dbReference>